<reference evidence="2" key="1">
    <citation type="submission" date="2016-10" db="EMBL/GenBank/DDBJ databases">
        <authorList>
            <person name="Varghese N."/>
            <person name="Submissions S."/>
        </authorList>
    </citation>
    <scope>NUCLEOTIDE SEQUENCE [LARGE SCALE GENOMIC DNA]</scope>
    <source>
        <strain evidence="2">DSM 25575</strain>
    </source>
</reference>
<dbReference type="InterPro" id="IPR005901">
    <property type="entry name" value="GLPGLI"/>
</dbReference>
<evidence type="ECO:0000313" key="2">
    <source>
        <dbReference type="Proteomes" id="UP000198769"/>
    </source>
</evidence>
<organism evidence="1 2">
    <name type="scientific">Chryseobacterium oleae</name>
    <dbReference type="NCBI Taxonomy" id="491207"/>
    <lineage>
        <taxon>Bacteria</taxon>
        <taxon>Pseudomonadati</taxon>
        <taxon>Bacteroidota</taxon>
        <taxon>Flavobacteriia</taxon>
        <taxon>Flavobacteriales</taxon>
        <taxon>Weeksellaceae</taxon>
        <taxon>Chryseobacterium group</taxon>
        <taxon>Chryseobacterium</taxon>
    </lineage>
</organism>
<accession>A0A1I4YP42</accession>
<dbReference type="NCBIfam" id="TIGR01200">
    <property type="entry name" value="GLPGLI"/>
    <property type="match status" value="1"/>
</dbReference>
<dbReference type="Pfam" id="PF09697">
    <property type="entry name" value="Porph_ging"/>
    <property type="match status" value="1"/>
</dbReference>
<dbReference type="AlphaFoldDB" id="A0A1I4YP42"/>
<dbReference type="EMBL" id="FOVD01000003">
    <property type="protein sequence ID" value="SFN39409.1"/>
    <property type="molecule type" value="Genomic_DNA"/>
</dbReference>
<protein>
    <submittedName>
        <fullName evidence="1">GLPGLI family protein</fullName>
    </submittedName>
</protein>
<dbReference type="Proteomes" id="UP000198769">
    <property type="component" value="Unassembled WGS sequence"/>
</dbReference>
<gene>
    <name evidence="1" type="ORF">SAMN05421594_2534</name>
</gene>
<proteinExistence type="predicted"/>
<name>A0A1I4YP42_CHROL</name>
<evidence type="ECO:0000313" key="1">
    <source>
        <dbReference type="EMBL" id="SFN39409.1"/>
    </source>
</evidence>
<sequence>MYRLLFLLWASFFSAQSYRFVYEYKMKPDAAKKDSVITDYMNLDTDGKKSYFQNGVKYERDSIYNADKSYPALLKSRQYDRNLNYTVEKDYAQKTINFYDKYKTVSIITSDNEAPKWKIVNDFKKINSMNCQKAVADYKGRKWEAWFSKDFPVSDGPYKFTGLPGLIVAVKDSENDHVFDLVQIKKISTVTFFIPKNNKQMTHTEYRKLIKNYTFTSADDIAGMNVDSKAGVIGLELKDGYVTKLDYNELKKSGKQMDALIAKKLRMTNNPIEKD</sequence>
<keyword evidence="2" id="KW-1185">Reference proteome</keyword>